<dbReference type="Proteomes" id="UP001595817">
    <property type="component" value="Unassembled WGS sequence"/>
</dbReference>
<evidence type="ECO:0000256" key="1">
    <source>
        <dbReference type="SAM" id="Phobius"/>
    </source>
</evidence>
<keyword evidence="1" id="KW-0812">Transmembrane</keyword>
<gene>
    <name evidence="2" type="ORF">ACFOZY_00490</name>
</gene>
<evidence type="ECO:0000313" key="2">
    <source>
        <dbReference type="EMBL" id="MFC4408902.1"/>
    </source>
</evidence>
<name>A0ABV8WZ31_9LACT</name>
<comment type="caution">
    <text evidence="2">The sequence shown here is derived from an EMBL/GenBank/DDBJ whole genome shotgun (WGS) entry which is preliminary data.</text>
</comment>
<dbReference type="EMBL" id="JBHSEC010000001">
    <property type="protein sequence ID" value="MFC4408902.1"/>
    <property type="molecule type" value="Genomic_DNA"/>
</dbReference>
<proteinExistence type="predicted"/>
<protein>
    <recommendedName>
        <fullName evidence="4">Ribosomal protein L7/L12 C-terminal domain-containing protein</fullName>
    </recommendedName>
</protein>
<dbReference type="RefSeq" id="WP_378151091.1">
    <property type="nucleotide sequence ID" value="NZ_JBHSEC010000001.1"/>
</dbReference>
<keyword evidence="1" id="KW-0472">Membrane</keyword>
<accession>A0ABV8WZ31</accession>
<organism evidence="2 3">
    <name type="scientific">Chungangia koreensis</name>
    <dbReference type="NCBI Taxonomy" id="752657"/>
    <lineage>
        <taxon>Bacteria</taxon>
        <taxon>Bacillati</taxon>
        <taxon>Bacillota</taxon>
        <taxon>Bacilli</taxon>
        <taxon>Lactobacillales</taxon>
        <taxon>Chungangia</taxon>
    </lineage>
</organism>
<keyword evidence="3" id="KW-1185">Reference proteome</keyword>
<sequence length="95" mass="10975">MDSNFGIIILLFVVTYILFEISRLSRQVKGLTYKLEHLSKQVDSTELPINDECRKLINEGDEVKAIRKVREALGLTQPEAKRYIHELKITSSQNK</sequence>
<evidence type="ECO:0000313" key="3">
    <source>
        <dbReference type="Proteomes" id="UP001595817"/>
    </source>
</evidence>
<feature type="transmembrane region" description="Helical" evidence="1">
    <location>
        <begin position="6"/>
        <end position="24"/>
    </location>
</feature>
<keyword evidence="1" id="KW-1133">Transmembrane helix</keyword>
<evidence type="ECO:0008006" key="4">
    <source>
        <dbReference type="Google" id="ProtNLM"/>
    </source>
</evidence>
<reference evidence="3" key="1">
    <citation type="journal article" date="2019" name="Int. J. Syst. Evol. Microbiol.">
        <title>The Global Catalogue of Microorganisms (GCM) 10K type strain sequencing project: providing services to taxonomists for standard genome sequencing and annotation.</title>
        <authorList>
            <consortium name="The Broad Institute Genomics Platform"/>
            <consortium name="The Broad Institute Genome Sequencing Center for Infectious Disease"/>
            <person name="Wu L."/>
            <person name="Ma J."/>
        </authorList>
    </citation>
    <scope>NUCLEOTIDE SEQUENCE [LARGE SCALE GENOMIC DNA]</scope>
    <source>
        <strain evidence="3">CCUG 59778</strain>
    </source>
</reference>